<evidence type="ECO:0000313" key="3">
    <source>
        <dbReference type="Proteomes" id="UP000198619"/>
    </source>
</evidence>
<sequence length="145" mass="17012">MKKNGFTLIEVMAVISIIVLFFTSINFSISYLYKLQEPSLDEFSDTIIKCINDARFYCINNESRGEIQQIEENNVIRFRTTNEELMRINVPKNIKIYSTDTNNFKKGITIDKYGSITPVKDIVIKSENKERRIKVNFYSRGIYEK</sequence>
<dbReference type="RefSeq" id="WP_090039181.1">
    <property type="nucleotide sequence ID" value="NZ_FOKI01000005.1"/>
</dbReference>
<evidence type="ECO:0000256" key="1">
    <source>
        <dbReference type="SAM" id="Phobius"/>
    </source>
</evidence>
<reference evidence="2 3" key="1">
    <citation type="submission" date="2016-10" db="EMBL/GenBank/DDBJ databases">
        <authorList>
            <person name="de Groot N.N."/>
        </authorList>
    </citation>
    <scope>NUCLEOTIDE SEQUENCE [LARGE SCALE GENOMIC DNA]</scope>
    <source>
        <strain evidence="2 3">DSM 12271</strain>
    </source>
</reference>
<dbReference type="NCBIfam" id="TIGR02532">
    <property type="entry name" value="IV_pilin_GFxxxE"/>
    <property type="match status" value="1"/>
</dbReference>
<keyword evidence="3" id="KW-1185">Reference proteome</keyword>
<proteinExistence type="predicted"/>
<dbReference type="EMBL" id="FOKI01000005">
    <property type="protein sequence ID" value="SFA88004.1"/>
    <property type="molecule type" value="Genomic_DNA"/>
</dbReference>
<feature type="transmembrane region" description="Helical" evidence="1">
    <location>
        <begin position="12"/>
        <end position="33"/>
    </location>
</feature>
<dbReference type="Pfam" id="PF07963">
    <property type="entry name" value="N_methyl"/>
    <property type="match status" value="1"/>
</dbReference>
<gene>
    <name evidence="2" type="ORF">SAMN04488528_100593</name>
</gene>
<keyword evidence="1" id="KW-0472">Membrane</keyword>
<organism evidence="2 3">
    <name type="scientific">Clostridium frigidicarnis</name>
    <dbReference type="NCBI Taxonomy" id="84698"/>
    <lineage>
        <taxon>Bacteria</taxon>
        <taxon>Bacillati</taxon>
        <taxon>Bacillota</taxon>
        <taxon>Clostridia</taxon>
        <taxon>Eubacteriales</taxon>
        <taxon>Clostridiaceae</taxon>
        <taxon>Clostridium</taxon>
    </lineage>
</organism>
<dbReference type="AlphaFoldDB" id="A0A1I0WHG2"/>
<dbReference type="Proteomes" id="UP000198619">
    <property type="component" value="Unassembled WGS sequence"/>
</dbReference>
<dbReference type="STRING" id="84698.SAMN04488528_100593"/>
<keyword evidence="1" id="KW-0812">Transmembrane</keyword>
<name>A0A1I0WHG2_9CLOT</name>
<evidence type="ECO:0000313" key="2">
    <source>
        <dbReference type="EMBL" id="SFA88004.1"/>
    </source>
</evidence>
<dbReference type="InterPro" id="IPR012902">
    <property type="entry name" value="N_methyl_site"/>
</dbReference>
<keyword evidence="1" id="KW-1133">Transmembrane helix</keyword>
<accession>A0A1I0WHG2</accession>
<dbReference type="OrthoDB" id="1937102at2"/>
<protein>
    <submittedName>
        <fullName evidence="2">Prepilin-type N-terminal cleavage/methylation domain-containing protein</fullName>
    </submittedName>
</protein>